<evidence type="ECO:0000313" key="2">
    <source>
        <dbReference type="EMBL" id="ERL45901.1"/>
    </source>
</evidence>
<comment type="caution">
    <text evidence="2">The sequence shown here is derived from an EMBL/GenBank/DDBJ whole genome shotgun (WGS) entry which is preliminary data.</text>
</comment>
<gene>
    <name evidence="2" type="ORF">RS24_01937</name>
</gene>
<dbReference type="EMBL" id="AWXE01000005">
    <property type="protein sequence ID" value="ERL45901.1"/>
    <property type="molecule type" value="Genomic_DNA"/>
</dbReference>
<dbReference type="STRING" id="1397666.RS24_01937"/>
<dbReference type="Proteomes" id="UP000016762">
    <property type="component" value="Unassembled WGS sequence"/>
</dbReference>
<evidence type="ECO:0000313" key="3">
    <source>
        <dbReference type="Proteomes" id="UP000016762"/>
    </source>
</evidence>
<name>U2XTC9_9PROT</name>
<dbReference type="AlphaFoldDB" id="U2XTC9"/>
<protein>
    <submittedName>
        <fullName evidence="2">Nitrogen regulatory protein P-II</fullName>
    </submittedName>
</protein>
<feature type="signal peptide" evidence="1">
    <location>
        <begin position="1"/>
        <end position="21"/>
    </location>
</feature>
<keyword evidence="1" id="KW-0732">Signal</keyword>
<evidence type="ECO:0000256" key="1">
    <source>
        <dbReference type="SAM" id="SignalP"/>
    </source>
</evidence>
<keyword evidence="3" id="KW-1185">Reference proteome</keyword>
<accession>U2XTC9</accession>
<proteinExistence type="predicted"/>
<dbReference type="RefSeq" id="WP_021777874.1">
    <property type="nucleotide sequence ID" value="NZ_AWXE01000005.1"/>
</dbReference>
<organism evidence="2 3">
    <name type="scientific">Candidatus Micropelagius thuwalensis</name>
    <dbReference type="NCBI Taxonomy" id="1397666"/>
    <lineage>
        <taxon>Bacteria</taxon>
        <taxon>Pseudomonadati</taxon>
        <taxon>Pseudomonadota</taxon>
        <taxon>Alphaproteobacteria</taxon>
        <taxon>PS1 clade</taxon>
        <taxon>Candidatus Micropelagius</taxon>
    </lineage>
</organism>
<sequence>MKNIFFSLLLLFIISSSESSAIENSLPKGAAIMLHVKAKDLDRYITEITKNSEALSAAGAVAGGYCIVKSGNNYPGEVSVWQYFLSMGDLMSSIDKTDHMNEPQANISKMRDLQYISIWKDMKEVNIKPGFEMVEKWRVPANNQEDFVAAVTALETNLKEISGIDFEMGVAFNLGSGIKETDLIMTRWITSDGETMGKLLDTVYNSVGFLPSYNKALKLAQKVNSQIEECKAIYVQ</sequence>
<reference evidence="2 3" key="1">
    <citation type="journal article" date="2014" name="FEMS Microbiol. Ecol.">
        <title>Genomic differentiation among two strains of the PS1 clade isolated from geographically separated marine habitats.</title>
        <authorList>
            <person name="Jimenez-Infante F."/>
            <person name="Ngugi D.K."/>
            <person name="Alam I."/>
            <person name="Rashid M."/>
            <person name="Baalawi W."/>
            <person name="Kamau A.A."/>
            <person name="Bajic V.B."/>
            <person name="Stingl U."/>
        </authorList>
    </citation>
    <scope>NUCLEOTIDE SEQUENCE [LARGE SCALE GENOMIC DNA]</scope>
    <source>
        <strain evidence="2 3">RS24</strain>
    </source>
</reference>
<feature type="chain" id="PRO_5004637156" evidence="1">
    <location>
        <begin position="22"/>
        <end position="236"/>
    </location>
</feature>